<dbReference type="InterPro" id="IPR048912">
    <property type="entry name" value="BetaGal1-like_ABD1"/>
</dbReference>
<evidence type="ECO:0000259" key="8">
    <source>
        <dbReference type="Pfam" id="PF01301"/>
    </source>
</evidence>
<proteinExistence type="inferred from homology"/>
<name>A0A653CNY6_CALMS</name>
<organism evidence="11 12">
    <name type="scientific">Callosobruchus maculatus</name>
    <name type="common">Southern cowpea weevil</name>
    <name type="synonym">Pulse bruchid</name>
    <dbReference type="NCBI Taxonomy" id="64391"/>
    <lineage>
        <taxon>Eukaryota</taxon>
        <taxon>Metazoa</taxon>
        <taxon>Ecdysozoa</taxon>
        <taxon>Arthropoda</taxon>
        <taxon>Hexapoda</taxon>
        <taxon>Insecta</taxon>
        <taxon>Pterygota</taxon>
        <taxon>Neoptera</taxon>
        <taxon>Endopterygota</taxon>
        <taxon>Coleoptera</taxon>
        <taxon>Polyphaga</taxon>
        <taxon>Cucujiformia</taxon>
        <taxon>Chrysomeloidea</taxon>
        <taxon>Chrysomelidae</taxon>
        <taxon>Bruchinae</taxon>
        <taxon>Bruchini</taxon>
        <taxon>Callosobruchus</taxon>
    </lineage>
</organism>
<dbReference type="InterPro" id="IPR026283">
    <property type="entry name" value="B-gal_1-like"/>
</dbReference>
<feature type="chain" id="PRO_5024791214" description="Beta-galactosidase" evidence="7">
    <location>
        <begin position="20"/>
        <end position="655"/>
    </location>
</feature>
<dbReference type="GO" id="GO:0005975">
    <property type="term" value="P:carbohydrate metabolic process"/>
    <property type="evidence" value="ECO:0007669"/>
    <property type="project" value="InterPro"/>
</dbReference>
<dbReference type="Gene3D" id="3.20.20.80">
    <property type="entry name" value="Glycosidases"/>
    <property type="match status" value="1"/>
</dbReference>
<evidence type="ECO:0000313" key="12">
    <source>
        <dbReference type="Proteomes" id="UP000410492"/>
    </source>
</evidence>
<dbReference type="EMBL" id="CAACVG010008174">
    <property type="protein sequence ID" value="VEN48802.1"/>
    <property type="molecule type" value="Genomic_DNA"/>
</dbReference>
<comment type="similarity">
    <text evidence="1 6">Belongs to the glycosyl hydrolase 35 family.</text>
</comment>
<feature type="domain" description="Beta-galactosidase 1-like first all-beta" evidence="9">
    <location>
        <begin position="427"/>
        <end position="541"/>
    </location>
</feature>
<dbReference type="OrthoDB" id="1657402at2759"/>
<sequence>MNIFGVVFFLSLDALLAQSLPTLYEYYTKDGIQSGLSDTKPYFTLNNKNITIYSGSFHYFRTPRSYWRDRLRKMRAVGLNTVTTYVPWNLHEPQTGLFDFGNGGSEMEDFLHLEEFLQVAQEEDLFVLIRSGPYMNSEWEFGGLPSWLARHCRTVRNSKDPKFLYFVKRYFDVLLPLLAKHQFQKGGPIIAMQVENEYANTGRHDPEYLKSLKQMYHDHGIVELLCTCDRPREKGKGSIPGVLQTANFKVSPKDQLDMLREVQPGKPVMTMEFWTGWFDHWMDPKHHTDSVRIFRTVLEQILDYPSSVNMYMFVGGTDFRFMNGATMSARNFSNYLPDTTSYDYDAPISENGAITPKYYAAQEAIALRNPVKTKLPDIPETRKLIAYPSLKAVSQMSISDALPQLGKPLKSERPLAMEQLPINNDSGQSYGYIAYRKENVDIPAGAKLMISGYVRDTVLVLVNGILVQKPPKQLSDLNGFGFWIQKDSSIVLSDKDLKNATLDLVVENFGRNTLGVFVLKGITGDVYINNQKVTDWSIVPMEFRSSSIQSLKQWKNGSNTSNNSALYKFEMDIQGDPQDTYLDMRGWTKGIVMINGFVLGRYFFLGPQQALYLSAPLLRSGHNEIVVFEHFGAPDMLKFVDGPVYETPGRLTQLD</sequence>
<feature type="active site" description="Nucleophile" evidence="4">
    <location>
        <position position="272"/>
    </location>
</feature>
<dbReference type="SUPFAM" id="SSF51445">
    <property type="entry name" value="(Trans)glycosidases"/>
    <property type="match status" value="1"/>
</dbReference>
<evidence type="ECO:0000259" key="9">
    <source>
        <dbReference type="Pfam" id="PF21317"/>
    </source>
</evidence>
<evidence type="ECO:0000256" key="4">
    <source>
        <dbReference type="PIRSR" id="PIRSR006336-1"/>
    </source>
</evidence>
<dbReference type="Pfam" id="PF01301">
    <property type="entry name" value="Glyco_hydro_35"/>
    <property type="match status" value="1"/>
</dbReference>
<dbReference type="InterPro" id="IPR017853">
    <property type="entry name" value="GH"/>
</dbReference>
<dbReference type="Pfam" id="PF21467">
    <property type="entry name" value="BetaGal_gal-bd"/>
    <property type="match status" value="1"/>
</dbReference>
<dbReference type="PIRSF" id="PIRSF006336">
    <property type="entry name" value="B-gal"/>
    <property type="match status" value="1"/>
</dbReference>
<accession>A0A653CNY6</accession>
<keyword evidence="12" id="KW-1185">Reference proteome</keyword>
<evidence type="ECO:0000256" key="6">
    <source>
        <dbReference type="RuleBase" id="RU003679"/>
    </source>
</evidence>
<evidence type="ECO:0000259" key="10">
    <source>
        <dbReference type="Pfam" id="PF21467"/>
    </source>
</evidence>
<dbReference type="InterPro" id="IPR048913">
    <property type="entry name" value="BetaGal_gal-bd"/>
</dbReference>
<feature type="active site" description="Proton donor" evidence="4">
    <location>
        <position position="197"/>
    </location>
</feature>
<dbReference type="PANTHER" id="PTHR23421">
    <property type="entry name" value="BETA-GALACTOSIDASE RELATED"/>
    <property type="match status" value="1"/>
</dbReference>
<protein>
    <recommendedName>
        <fullName evidence="5">Beta-galactosidase</fullName>
        <ecNumber evidence="5">3.2.1.23</ecNumber>
    </recommendedName>
</protein>
<evidence type="ECO:0000256" key="5">
    <source>
        <dbReference type="RuleBase" id="RU000675"/>
    </source>
</evidence>
<dbReference type="SUPFAM" id="SSF49785">
    <property type="entry name" value="Galactose-binding domain-like"/>
    <property type="match status" value="1"/>
</dbReference>
<dbReference type="GO" id="GO:0004565">
    <property type="term" value="F:beta-galactosidase activity"/>
    <property type="evidence" value="ECO:0007669"/>
    <property type="project" value="UniProtKB-EC"/>
</dbReference>
<dbReference type="Pfam" id="PF21317">
    <property type="entry name" value="BetaGal_ABD_1"/>
    <property type="match status" value="1"/>
</dbReference>
<dbReference type="PROSITE" id="PS01182">
    <property type="entry name" value="GLYCOSYL_HYDROL_F35"/>
    <property type="match status" value="1"/>
</dbReference>
<comment type="catalytic activity">
    <reaction evidence="5">
        <text>Hydrolysis of terminal non-reducing beta-D-galactose residues in beta-D-galactosides.</text>
        <dbReference type="EC" id="3.2.1.23"/>
    </reaction>
</comment>
<gene>
    <name evidence="11" type="ORF">CALMAC_LOCUS10129</name>
</gene>
<dbReference type="PRINTS" id="PR00742">
    <property type="entry name" value="GLHYDRLASE35"/>
</dbReference>
<dbReference type="AlphaFoldDB" id="A0A653CNY6"/>
<evidence type="ECO:0000256" key="1">
    <source>
        <dbReference type="ARBA" id="ARBA00009809"/>
    </source>
</evidence>
<evidence type="ECO:0000256" key="2">
    <source>
        <dbReference type="ARBA" id="ARBA00022801"/>
    </source>
</evidence>
<dbReference type="EC" id="3.2.1.23" evidence="5"/>
<keyword evidence="7" id="KW-0732">Signal</keyword>
<feature type="signal peptide" evidence="7">
    <location>
        <begin position="1"/>
        <end position="19"/>
    </location>
</feature>
<dbReference type="Gene3D" id="2.60.120.260">
    <property type="entry name" value="Galactose-binding domain-like"/>
    <property type="match status" value="2"/>
</dbReference>
<dbReference type="FunFam" id="2.60.120.260:FF:000049">
    <property type="entry name" value="Beta-galactosidase"/>
    <property type="match status" value="1"/>
</dbReference>
<keyword evidence="2 5" id="KW-0378">Hydrolase</keyword>
<evidence type="ECO:0000256" key="7">
    <source>
        <dbReference type="SAM" id="SignalP"/>
    </source>
</evidence>
<evidence type="ECO:0000313" key="11">
    <source>
        <dbReference type="EMBL" id="VEN48802.1"/>
    </source>
</evidence>
<evidence type="ECO:0000256" key="3">
    <source>
        <dbReference type="ARBA" id="ARBA00023295"/>
    </source>
</evidence>
<dbReference type="Proteomes" id="UP000410492">
    <property type="component" value="Unassembled WGS sequence"/>
</dbReference>
<dbReference type="InterPro" id="IPR019801">
    <property type="entry name" value="Glyco_hydro_35_CS"/>
</dbReference>
<dbReference type="InterPro" id="IPR031330">
    <property type="entry name" value="Gly_Hdrlase_35_cat"/>
</dbReference>
<dbReference type="InterPro" id="IPR001944">
    <property type="entry name" value="Glycoside_Hdrlase_35"/>
</dbReference>
<keyword evidence="3 5" id="KW-0326">Glycosidase</keyword>
<reference evidence="11 12" key="1">
    <citation type="submission" date="2019-01" db="EMBL/GenBank/DDBJ databases">
        <authorList>
            <person name="Sayadi A."/>
        </authorList>
    </citation>
    <scope>NUCLEOTIDE SEQUENCE [LARGE SCALE GENOMIC DNA]</scope>
</reference>
<feature type="domain" description="Glycoside hydrolase 35 catalytic" evidence="8">
    <location>
        <begin position="43"/>
        <end position="365"/>
    </location>
</feature>
<feature type="domain" description="Beta-galactosidase galactose-binding" evidence="10">
    <location>
        <begin position="565"/>
        <end position="623"/>
    </location>
</feature>
<dbReference type="InterPro" id="IPR008979">
    <property type="entry name" value="Galactose-bd-like_sf"/>
</dbReference>